<comment type="caution">
    <text evidence="3">The sequence shown here is derived from an EMBL/GenBank/DDBJ whole genome shotgun (WGS) entry which is preliminary data.</text>
</comment>
<organism evidence="3 4">
    <name type="scientific">Paenibacillus nanensis</name>
    <dbReference type="NCBI Taxonomy" id="393251"/>
    <lineage>
        <taxon>Bacteria</taxon>
        <taxon>Bacillati</taxon>
        <taxon>Bacillota</taxon>
        <taxon>Bacilli</taxon>
        <taxon>Bacillales</taxon>
        <taxon>Paenibacillaceae</taxon>
        <taxon>Paenibacillus</taxon>
    </lineage>
</organism>
<dbReference type="Proteomes" id="UP000266482">
    <property type="component" value="Unassembled WGS sequence"/>
</dbReference>
<dbReference type="Pfam" id="PF07833">
    <property type="entry name" value="Cu_amine_oxidN1"/>
    <property type="match status" value="1"/>
</dbReference>
<dbReference type="AlphaFoldDB" id="A0A3A1UT16"/>
<dbReference type="EMBL" id="QXQA01000009">
    <property type="protein sequence ID" value="RIX51679.1"/>
    <property type="molecule type" value="Genomic_DNA"/>
</dbReference>
<dbReference type="Gene3D" id="3.30.457.10">
    <property type="entry name" value="Copper amine oxidase-like, N-terminal domain"/>
    <property type="match status" value="1"/>
</dbReference>
<evidence type="ECO:0000313" key="4">
    <source>
        <dbReference type="Proteomes" id="UP000266482"/>
    </source>
</evidence>
<accession>A0A3A1UT16</accession>
<feature type="domain" description="Copper amine oxidase-like N-terminal" evidence="2">
    <location>
        <begin position="16"/>
        <end position="82"/>
    </location>
</feature>
<evidence type="ECO:0000256" key="1">
    <source>
        <dbReference type="SAM" id="SignalP"/>
    </source>
</evidence>
<feature type="chain" id="PRO_5017260432" evidence="1">
    <location>
        <begin position="23"/>
        <end position="313"/>
    </location>
</feature>
<keyword evidence="1" id="KW-0732">Signal</keyword>
<evidence type="ECO:0000259" key="2">
    <source>
        <dbReference type="Pfam" id="PF07833"/>
    </source>
</evidence>
<dbReference type="RefSeq" id="WP_119600463.1">
    <property type="nucleotide sequence ID" value="NZ_QXQA01000009.1"/>
</dbReference>
<feature type="signal peptide" evidence="1">
    <location>
        <begin position="1"/>
        <end position="22"/>
    </location>
</feature>
<dbReference type="InterPro" id="IPR012854">
    <property type="entry name" value="Cu_amine_oxidase-like_N"/>
</dbReference>
<gene>
    <name evidence="3" type="ORF">D3P08_14715</name>
</gene>
<name>A0A3A1UT16_9BACL</name>
<protein>
    <submittedName>
        <fullName evidence="3">Copper amine oxidase N-terminal domain-containing protein</fullName>
    </submittedName>
</protein>
<keyword evidence="4" id="KW-1185">Reference proteome</keyword>
<dbReference type="SUPFAM" id="SSF55383">
    <property type="entry name" value="Copper amine oxidase, domain N"/>
    <property type="match status" value="1"/>
</dbReference>
<reference evidence="3 4" key="1">
    <citation type="submission" date="2018-09" db="EMBL/GenBank/DDBJ databases">
        <title>Paenibacillus aracenensis nov. sp. isolated from a cave in southern Spain.</title>
        <authorList>
            <person name="Jurado V."/>
            <person name="Gutierrez-Patricio S."/>
            <person name="Gonzalez-Pimentel J.L."/>
            <person name="Miller A.Z."/>
            <person name="Laiz L."/>
            <person name="Saiz-Jimenez C."/>
        </authorList>
    </citation>
    <scope>NUCLEOTIDE SEQUENCE [LARGE SCALE GENOMIC DNA]</scope>
    <source>
        <strain evidence="3 4">DSM 22867</strain>
    </source>
</reference>
<evidence type="ECO:0000313" key="3">
    <source>
        <dbReference type="EMBL" id="RIX51679.1"/>
    </source>
</evidence>
<sequence>MRKYAIGFICGVTLATATTVYAGDTIKAAIFPVKYEVNGKNVTLPDGYETLIYNNRAYVPVRFVAEALGTVVIYNQAAGTIRLDDGFSMRSISSDLRGGYVQTRKIGSRTKVTAQLYAGPAYWESLYTSKISLEPKSHVTITANLSFYDEEGKLLAKLPVSVSCKADGDQLLNVEAETAADLSDYAFVSLENVEPEPIYAFLPPDLPYVDATGSLALGQTDAMPSGEFTKVRVHYAVLKEGYYRFEAELIYYDEKGSKIGTAALNAEGAGTGISPDQAGKHSIYSLETVGRGDFTKADRIEVSVKKMEKVTTK</sequence>
<dbReference type="InterPro" id="IPR036582">
    <property type="entry name" value="Mao_N_sf"/>
</dbReference>
<dbReference type="OrthoDB" id="2655886at2"/>
<proteinExistence type="predicted"/>